<name>A0A0P5VGN0_9CRUS</name>
<proteinExistence type="predicted"/>
<protein>
    <submittedName>
        <fullName evidence="1">Uncharacterized protein</fullName>
    </submittedName>
</protein>
<sequence>MLPISFAPLELNGLGCLIIYLLFPFVISYTKCLYVLYKLLVYVVYLSPTSCMSHCYVMHK</sequence>
<organism evidence="1">
    <name type="scientific">Daphnia magna</name>
    <dbReference type="NCBI Taxonomy" id="35525"/>
    <lineage>
        <taxon>Eukaryota</taxon>
        <taxon>Metazoa</taxon>
        <taxon>Ecdysozoa</taxon>
        <taxon>Arthropoda</taxon>
        <taxon>Crustacea</taxon>
        <taxon>Branchiopoda</taxon>
        <taxon>Diplostraca</taxon>
        <taxon>Cladocera</taxon>
        <taxon>Anomopoda</taxon>
        <taxon>Daphniidae</taxon>
        <taxon>Daphnia</taxon>
    </lineage>
</organism>
<dbReference type="EMBL" id="GDIQ01013842">
    <property type="protein sequence ID" value="JAN80895.1"/>
    <property type="molecule type" value="Transcribed_RNA"/>
</dbReference>
<accession>A0A0P5VGN0</accession>
<dbReference type="AlphaFoldDB" id="A0A0P5VGN0"/>
<evidence type="ECO:0000313" key="1">
    <source>
        <dbReference type="EMBL" id="JAN80895.1"/>
    </source>
</evidence>
<reference evidence="1" key="1">
    <citation type="submission" date="2015-10" db="EMBL/GenBank/DDBJ databases">
        <title>EvidentialGene: Evidence-directed Construction of Complete mRNA Transcriptomes without Genomes.</title>
        <authorList>
            <person name="Gilbert D.G."/>
        </authorList>
    </citation>
    <scope>NUCLEOTIDE SEQUENCE</scope>
</reference>